<evidence type="ECO:0000313" key="13">
    <source>
        <dbReference type="EMBL" id="CAG2062107.1"/>
    </source>
</evidence>
<feature type="transmembrane region" description="Helical" evidence="11">
    <location>
        <begin position="116"/>
        <end position="134"/>
    </location>
</feature>
<dbReference type="InterPro" id="IPR005821">
    <property type="entry name" value="Ion_trans_dom"/>
</dbReference>
<evidence type="ECO:0000256" key="3">
    <source>
        <dbReference type="ARBA" id="ARBA00022692"/>
    </source>
</evidence>
<keyword evidence="3 11" id="KW-0812">Transmembrane</keyword>
<evidence type="ECO:0000256" key="5">
    <source>
        <dbReference type="ARBA" id="ARBA00022989"/>
    </source>
</evidence>
<proteinExistence type="predicted"/>
<evidence type="ECO:0000256" key="7">
    <source>
        <dbReference type="ARBA" id="ARBA00023065"/>
    </source>
</evidence>
<keyword evidence="8 11" id="KW-0472">Membrane</keyword>
<protein>
    <recommendedName>
        <fullName evidence="12">Ion transport domain-containing protein</fullName>
    </recommendedName>
</protein>
<evidence type="ECO:0000256" key="8">
    <source>
        <dbReference type="ARBA" id="ARBA00023136"/>
    </source>
</evidence>
<keyword evidence="10" id="KW-0407">Ion channel</keyword>
<keyword evidence="5 11" id="KW-1133">Transmembrane helix</keyword>
<dbReference type="InterPro" id="IPR052076">
    <property type="entry name" value="TRP_cation_channel"/>
</dbReference>
<feature type="domain" description="Ion transport" evidence="12">
    <location>
        <begin position="231"/>
        <end position="330"/>
    </location>
</feature>
<evidence type="ECO:0000259" key="12">
    <source>
        <dbReference type="Pfam" id="PF00520"/>
    </source>
</evidence>
<keyword evidence="4" id="KW-0677">Repeat</keyword>
<feature type="transmembrane region" description="Helical" evidence="11">
    <location>
        <begin position="229"/>
        <end position="250"/>
    </location>
</feature>
<feature type="transmembrane region" description="Helical" evidence="11">
    <location>
        <begin position="146"/>
        <end position="166"/>
    </location>
</feature>
<dbReference type="PANTHER" id="PTHR47143">
    <property type="entry name" value="TRANSIENT RECEPTOR POTENTIAL CATION CHANNEL PROTEIN PAINLESS"/>
    <property type="match status" value="1"/>
</dbReference>
<sequence length="421" mass="48052">MAVVTALISGASDIQLNILLQHPLLQAFLRLKWNSMRIIFFLLLILHVSFVGSISYHILYRVKSKESLEKVEKAQVEVHVEISRRLLLTSVIVLLINVLCQLAIVPKRSLRQLETWLNVVCIILALGTVLWGESNDTGQTLMATSWILHTESILVLLAWVELMLLIGRFSSWGYYALMFYTVLRNVVKSKQLFLRLTGQPPGFDSRSIFILSIVCFRACPALIGEREAAFPYVLLTFVCLVIGFAFSFYIQFQEEAQFCDIWRSFVKTTVMMMGEFDYGDLFTEPKSPNSITRLPATSRIIFLLFVILASIVLMNLMVGLAVSDIQALQTEGHIHRLLKQADFIDQLEKMSNHRILRSSCCPQQLFRILNKRRSIPIRITIQPSNNVRGVARLPYNLLEAVVAIALHNQQLNGIKDHINYR</sequence>
<dbReference type="Proteomes" id="UP001153148">
    <property type="component" value="Unassembled WGS sequence"/>
</dbReference>
<evidence type="ECO:0000256" key="10">
    <source>
        <dbReference type="ARBA" id="ARBA00023303"/>
    </source>
</evidence>
<name>A0ABN7P9N8_TIMPD</name>
<evidence type="ECO:0000256" key="6">
    <source>
        <dbReference type="ARBA" id="ARBA00023043"/>
    </source>
</evidence>
<keyword evidence="6" id="KW-0040">ANK repeat</keyword>
<keyword evidence="7" id="KW-0406">Ion transport</keyword>
<evidence type="ECO:0000256" key="9">
    <source>
        <dbReference type="ARBA" id="ARBA00023180"/>
    </source>
</evidence>
<comment type="subcellular location">
    <subcellularLocation>
        <location evidence="1">Membrane</location>
        <topology evidence="1">Multi-pass membrane protein</topology>
    </subcellularLocation>
</comment>
<keyword evidence="2" id="KW-0813">Transport</keyword>
<dbReference type="Gene3D" id="1.10.287.70">
    <property type="match status" value="1"/>
</dbReference>
<feature type="transmembrane region" description="Helical" evidence="11">
    <location>
        <begin position="38"/>
        <end position="60"/>
    </location>
</feature>
<evidence type="ECO:0000256" key="2">
    <source>
        <dbReference type="ARBA" id="ARBA00022448"/>
    </source>
</evidence>
<comment type="caution">
    <text evidence="13">The sequence shown here is derived from an EMBL/GenBank/DDBJ whole genome shotgun (WGS) entry which is preliminary data.</text>
</comment>
<gene>
    <name evidence="13" type="ORF">TPAB3V08_LOCUS9060</name>
</gene>
<evidence type="ECO:0000256" key="4">
    <source>
        <dbReference type="ARBA" id="ARBA00022737"/>
    </source>
</evidence>
<feature type="transmembrane region" description="Helical" evidence="11">
    <location>
        <begin position="86"/>
        <end position="104"/>
    </location>
</feature>
<dbReference type="Pfam" id="PF00520">
    <property type="entry name" value="Ion_trans"/>
    <property type="match status" value="1"/>
</dbReference>
<organism evidence="13 14">
    <name type="scientific">Timema podura</name>
    <name type="common">Walking stick</name>
    <dbReference type="NCBI Taxonomy" id="61482"/>
    <lineage>
        <taxon>Eukaryota</taxon>
        <taxon>Metazoa</taxon>
        <taxon>Ecdysozoa</taxon>
        <taxon>Arthropoda</taxon>
        <taxon>Hexapoda</taxon>
        <taxon>Insecta</taxon>
        <taxon>Pterygota</taxon>
        <taxon>Neoptera</taxon>
        <taxon>Polyneoptera</taxon>
        <taxon>Phasmatodea</taxon>
        <taxon>Timematodea</taxon>
        <taxon>Timematoidea</taxon>
        <taxon>Timematidae</taxon>
        <taxon>Timema</taxon>
    </lineage>
</organism>
<dbReference type="EMBL" id="CAJPIN010018670">
    <property type="protein sequence ID" value="CAG2062107.1"/>
    <property type="molecule type" value="Genomic_DNA"/>
</dbReference>
<accession>A0ABN7P9N8</accession>
<keyword evidence="9" id="KW-0325">Glycoprotein</keyword>
<reference evidence="13" key="1">
    <citation type="submission" date="2021-03" db="EMBL/GenBank/DDBJ databases">
        <authorList>
            <person name="Tran Van P."/>
        </authorList>
    </citation>
    <scope>NUCLEOTIDE SEQUENCE</scope>
</reference>
<keyword evidence="14" id="KW-1185">Reference proteome</keyword>
<evidence type="ECO:0000256" key="1">
    <source>
        <dbReference type="ARBA" id="ARBA00004141"/>
    </source>
</evidence>
<evidence type="ECO:0000313" key="14">
    <source>
        <dbReference type="Proteomes" id="UP001153148"/>
    </source>
</evidence>
<feature type="transmembrane region" description="Helical" evidence="11">
    <location>
        <begin position="300"/>
        <end position="322"/>
    </location>
</feature>
<evidence type="ECO:0000256" key="11">
    <source>
        <dbReference type="SAM" id="Phobius"/>
    </source>
</evidence>
<dbReference type="PANTHER" id="PTHR47143:SF1">
    <property type="entry name" value="ION_TRANS DOMAIN-CONTAINING PROTEIN"/>
    <property type="match status" value="1"/>
</dbReference>